<dbReference type="GO" id="GO:0009536">
    <property type="term" value="C:plastid"/>
    <property type="evidence" value="ECO:0007669"/>
    <property type="project" value="UniProtKB-SubCell"/>
</dbReference>
<proteinExistence type="inferred from homology"/>
<sequence>MSHLSKIKTRIIDTEVLLKTLTDLNIEHEQNPDTNSNKPCVKLNNNLMSNSSSYAVFTWQNDTYQLEADSAVWQDKRLVEFWNEKIQQKYAYNMILKEGFKQGFNEIQTSSTNKADGSIRLVLEKWS</sequence>
<keyword evidence="4 5" id="KW-0934">Plastid</keyword>
<dbReference type="GeneID" id="30000088"/>
<organism evidence="5">
    <name type="scientific">Dermonema virens</name>
    <dbReference type="NCBI Taxonomy" id="1077399"/>
    <lineage>
        <taxon>Eukaryota</taxon>
        <taxon>Rhodophyta</taxon>
        <taxon>Florideophyceae</taxon>
        <taxon>Nemaliophycidae</taxon>
        <taxon>Nemaliales</taxon>
        <taxon>Liagoraceae</taxon>
        <taxon>Dermonema</taxon>
    </lineage>
</organism>
<dbReference type="PANTHER" id="PTHR39638:SF2">
    <property type="entry name" value="YCF35"/>
    <property type="match status" value="1"/>
</dbReference>
<gene>
    <name evidence="5" type="primary">ycf35</name>
    <name evidence="5" type="ORF">BQ776_14</name>
</gene>
<accession>A0A1G4NRG9</accession>
<evidence type="ECO:0000256" key="3">
    <source>
        <dbReference type="ARBA" id="ARBA00021585"/>
    </source>
</evidence>
<evidence type="ECO:0000313" key="5">
    <source>
        <dbReference type="EMBL" id="SCW21252.1"/>
    </source>
</evidence>
<name>A0A1G4NRG9_9FLOR</name>
<dbReference type="PANTHER" id="PTHR39638">
    <property type="entry name" value="YCF35"/>
    <property type="match status" value="1"/>
</dbReference>
<comment type="subcellular location">
    <subcellularLocation>
        <location evidence="1">Plastid</location>
    </subcellularLocation>
</comment>
<reference evidence="5" key="2">
    <citation type="submission" date="2016-10" db="EMBL/GenBank/DDBJ databases">
        <authorList>
            <person name="de Groot N.N."/>
        </authorList>
    </citation>
    <scope>NUCLEOTIDE SEQUENCE</scope>
    <source>
        <strain evidence="5">J.0258</strain>
    </source>
</reference>
<comment type="similarity">
    <text evidence="2">Belongs to the ycf35 family.</text>
</comment>
<dbReference type="RefSeq" id="YP_009312998.1">
    <property type="nucleotide sequence ID" value="NC_031655.1"/>
</dbReference>
<evidence type="ECO:0000256" key="4">
    <source>
        <dbReference type="ARBA" id="ARBA00022640"/>
    </source>
</evidence>
<keyword evidence="5" id="KW-0150">Chloroplast</keyword>
<geneLocation type="chloroplast" evidence="5"/>
<evidence type="ECO:0000256" key="2">
    <source>
        <dbReference type="ARBA" id="ARBA00009068"/>
    </source>
</evidence>
<dbReference type="AlphaFoldDB" id="A0A1G4NRG9"/>
<dbReference type="InterPro" id="IPR009666">
    <property type="entry name" value="Uncharacterised_Ycf35"/>
</dbReference>
<protein>
    <recommendedName>
        <fullName evidence="3">Uncharacterized protein ycf35</fullName>
    </recommendedName>
</protein>
<dbReference type="Pfam" id="PF06868">
    <property type="entry name" value="DUF1257"/>
    <property type="match status" value="1"/>
</dbReference>
<reference evidence="5" key="1">
    <citation type="submission" date="2016-10" db="EMBL/GenBank/DDBJ databases">
        <title>Chloroplast genomes as a tool to resolve red algal phylogenies: a case study in the Nemaliales.</title>
        <authorList>
            <person name="Costa J.F."/>
            <person name="Lin S.M."/>
            <person name="Macaya E.C."/>
            <person name="Fernandez-Garcia C."/>
            <person name="Verbruggen H."/>
        </authorList>
    </citation>
    <scope>NUCLEOTIDE SEQUENCE</scope>
    <source>
        <strain evidence="5">J.0258</strain>
    </source>
</reference>
<evidence type="ECO:0000256" key="1">
    <source>
        <dbReference type="ARBA" id="ARBA00004474"/>
    </source>
</evidence>
<dbReference type="EMBL" id="LT622863">
    <property type="protein sequence ID" value="SCW21252.1"/>
    <property type="molecule type" value="Genomic_DNA"/>
</dbReference>